<accession>A0A546XYL9</accession>
<sequence>MADIKGIWGDEPRRDGEYPVAHIVGYDGVSSITETTQNLGDYGIHWFHVWDKDGNELARMNARYVASIQFEKAGE</sequence>
<gene>
    <name evidence="1" type="ORF">EXN61_11435</name>
</gene>
<dbReference type="RefSeq" id="WP_142856762.1">
    <property type="nucleotide sequence ID" value="NZ_SGOE01000003.1"/>
</dbReference>
<evidence type="ECO:0000313" key="1">
    <source>
        <dbReference type="EMBL" id="TRB05839.1"/>
    </source>
</evidence>
<comment type="caution">
    <text evidence="1">The sequence shown here is derived from an EMBL/GenBank/DDBJ whole genome shotgun (WGS) entry which is preliminary data.</text>
</comment>
<proteinExistence type="predicted"/>
<dbReference type="Proteomes" id="UP000317023">
    <property type="component" value="Unassembled WGS sequence"/>
</dbReference>
<organism evidence="1 2">
    <name type="scientific">Agrobacterium tumefaciens</name>
    <dbReference type="NCBI Taxonomy" id="358"/>
    <lineage>
        <taxon>Bacteria</taxon>
        <taxon>Pseudomonadati</taxon>
        <taxon>Pseudomonadota</taxon>
        <taxon>Alphaproteobacteria</taxon>
        <taxon>Hyphomicrobiales</taxon>
        <taxon>Rhizobiaceae</taxon>
        <taxon>Rhizobium/Agrobacterium group</taxon>
        <taxon>Agrobacterium</taxon>
        <taxon>Agrobacterium tumefaciens complex</taxon>
    </lineage>
</organism>
<reference evidence="1 2" key="1">
    <citation type="journal article" date="2019" name="Appl. Microbiol. Biotechnol.">
        <title>Differential efficiency of wild type rhizogenic strains for rol gene transformation of plants.</title>
        <authorList>
            <person name="Desmet S."/>
            <person name="De Keyser E."/>
            <person name="Van Vaerenbergh J."/>
            <person name="Baeyen S."/>
            <person name="Van Huylenbroeck J."/>
            <person name="Geelen D."/>
            <person name="Dhooghe E."/>
        </authorList>
    </citation>
    <scope>NUCLEOTIDE SEQUENCE [LARGE SCALE GENOMIC DNA]</scope>
    <source>
        <strain evidence="1 2">MAFF210266</strain>
    </source>
</reference>
<evidence type="ECO:0000313" key="2">
    <source>
        <dbReference type="Proteomes" id="UP000317023"/>
    </source>
</evidence>
<name>A0A546XYL9_AGRTU</name>
<protein>
    <submittedName>
        <fullName evidence="1">Uncharacterized protein</fullName>
    </submittedName>
</protein>
<dbReference type="EMBL" id="SGOE01000003">
    <property type="protein sequence ID" value="TRB05839.1"/>
    <property type="molecule type" value="Genomic_DNA"/>
</dbReference>
<dbReference type="AlphaFoldDB" id="A0A546XYL9"/>